<feature type="transmembrane region" description="Helical" evidence="1">
    <location>
        <begin position="238"/>
        <end position="257"/>
    </location>
</feature>
<keyword evidence="1" id="KW-1133">Transmembrane helix</keyword>
<feature type="transmembrane region" description="Helical" evidence="1">
    <location>
        <begin position="263"/>
        <end position="283"/>
    </location>
</feature>
<evidence type="ECO:0000313" key="3">
    <source>
        <dbReference type="EMBL" id="MFK7159808.1"/>
    </source>
</evidence>
<accession>A0ABW8PU37</accession>
<feature type="domain" description="EamA" evidence="2">
    <location>
        <begin position="5"/>
        <end position="127"/>
    </location>
</feature>
<dbReference type="PANTHER" id="PTHR22911:SF130">
    <property type="entry name" value="BIOTIN TRANSPORTER"/>
    <property type="match status" value="1"/>
</dbReference>
<dbReference type="InterPro" id="IPR037185">
    <property type="entry name" value="EmrE-like"/>
</dbReference>
<evidence type="ECO:0000259" key="2">
    <source>
        <dbReference type="Pfam" id="PF00892"/>
    </source>
</evidence>
<sequence>MTYLWAVTFLWAFSFSLIGVYLSATVDAYFAVFTRALLASLLFLPFLRWKGVRLGWQIKLMAIGAIQLGVMYLFLYQSFSFLSVPEVLLFTIFTPLYIALMDDALQRRFTPRYFIVASIAVLGAAIIRYNQISAEFIIGFLLVQGANACFAFGQIAYKSLVQQEPEQAHLFSGVHTFGYFYLGALLISLFGVLLLGDSTRLPTQTIEWGILLWLGLVASGCGYFLWNKGAALVDTAALAVMNNLLIPAGLLVNLLIWNREVDLLRLGLGCLVMLGALLLNHYWARATANLTQDPATEADTR</sequence>
<dbReference type="PANTHER" id="PTHR22911">
    <property type="entry name" value="ACYL-MALONYL CONDENSING ENZYME-RELATED"/>
    <property type="match status" value="1"/>
</dbReference>
<organism evidence="3 4">
    <name type="scientific">Marinospirillum alkalitolerans</name>
    <dbReference type="NCBI Taxonomy" id="3123374"/>
    <lineage>
        <taxon>Bacteria</taxon>
        <taxon>Pseudomonadati</taxon>
        <taxon>Pseudomonadota</taxon>
        <taxon>Gammaproteobacteria</taxon>
        <taxon>Oceanospirillales</taxon>
        <taxon>Oceanospirillaceae</taxon>
        <taxon>Marinospirillum</taxon>
    </lineage>
</organism>
<feature type="transmembrane region" description="Helical" evidence="1">
    <location>
        <begin position="178"/>
        <end position="196"/>
    </location>
</feature>
<dbReference type="SUPFAM" id="SSF103481">
    <property type="entry name" value="Multidrug resistance efflux transporter EmrE"/>
    <property type="match status" value="2"/>
</dbReference>
<gene>
    <name evidence="3" type="ORF">V6U78_01975</name>
</gene>
<keyword evidence="1" id="KW-0472">Membrane</keyword>
<name>A0ABW8PU37_9GAMM</name>
<evidence type="ECO:0000256" key="1">
    <source>
        <dbReference type="SAM" id="Phobius"/>
    </source>
</evidence>
<feature type="transmembrane region" description="Helical" evidence="1">
    <location>
        <begin position="54"/>
        <end position="75"/>
    </location>
</feature>
<comment type="caution">
    <text evidence="3">The sequence shown here is derived from an EMBL/GenBank/DDBJ whole genome shotgun (WGS) entry which is preliminary data.</text>
</comment>
<dbReference type="Proteomes" id="UP001621714">
    <property type="component" value="Unassembled WGS sequence"/>
</dbReference>
<feature type="transmembrane region" description="Helical" evidence="1">
    <location>
        <begin position="112"/>
        <end position="130"/>
    </location>
</feature>
<protein>
    <submittedName>
        <fullName evidence="3">DMT family transporter</fullName>
    </submittedName>
</protein>
<dbReference type="InterPro" id="IPR000620">
    <property type="entry name" value="EamA_dom"/>
</dbReference>
<feature type="transmembrane region" description="Helical" evidence="1">
    <location>
        <begin position="208"/>
        <end position="226"/>
    </location>
</feature>
<feature type="transmembrane region" description="Helical" evidence="1">
    <location>
        <begin position="29"/>
        <end position="47"/>
    </location>
</feature>
<dbReference type="RefSeq" id="WP_405336655.1">
    <property type="nucleotide sequence ID" value="NZ_JBANFI010000001.1"/>
</dbReference>
<dbReference type="EMBL" id="JBANFI010000001">
    <property type="protein sequence ID" value="MFK7159808.1"/>
    <property type="molecule type" value="Genomic_DNA"/>
</dbReference>
<feature type="transmembrane region" description="Helical" evidence="1">
    <location>
        <begin position="81"/>
        <end position="100"/>
    </location>
</feature>
<dbReference type="Pfam" id="PF00892">
    <property type="entry name" value="EamA"/>
    <property type="match status" value="2"/>
</dbReference>
<proteinExistence type="predicted"/>
<evidence type="ECO:0000313" key="4">
    <source>
        <dbReference type="Proteomes" id="UP001621714"/>
    </source>
</evidence>
<keyword evidence="4" id="KW-1185">Reference proteome</keyword>
<feature type="domain" description="EamA" evidence="2">
    <location>
        <begin position="138"/>
        <end position="280"/>
    </location>
</feature>
<reference evidence="3 4" key="1">
    <citation type="submission" date="2024-02" db="EMBL/GenBank/DDBJ databases">
        <title>Marinospirillum sp. MEB 164 isolated from Lonar lake sediment.</title>
        <authorList>
            <person name="Joshi A."/>
            <person name="Thite S."/>
        </authorList>
    </citation>
    <scope>NUCLEOTIDE SEQUENCE [LARGE SCALE GENOMIC DNA]</scope>
    <source>
        <strain evidence="3 4">MEB164</strain>
    </source>
</reference>
<keyword evidence="1" id="KW-0812">Transmembrane</keyword>